<feature type="signal peptide" evidence="1">
    <location>
        <begin position="1"/>
        <end position="20"/>
    </location>
</feature>
<dbReference type="PROSITE" id="PS51257">
    <property type="entry name" value="PROKAR_LIPOPROTEIN"/>
    <property type="match status" value="1"/>
</dbReference>
<gene>
    <name evidence="2" type="ORF">BES08_07170</name>
</gene>
<name>A0A1D8A3B1_9SPHN</name>
<dbReference type="AlphaFoldDB" id="A0A1D8A3B1"/>
<dbReference type="Proteomes" id="UP000094626">
    <property type="component" value="Chromosome"/>
</dbReference>
<dbReference type="KEGG" id="nre:BES08_07170"/>
<keyword evidence="1" id="KW-0732">Signal</keyword>
<sequence length="91" mass="9727">MKPIAIFIPLALAACTTAPAPPETVRTVEVKVPVRQACVPTTLGGAPDYPDDDAALRKAPDAAARYKLLYAGRKLRIPREQELETVVAGCK</sequence>
<evidence type="ECO:0000313" key="2">
    <source>
        <dbReference type="EMBL" id="AOR76550.1"/>
    </source>
</evidence>
<accession>A0A1D8A3B1</accession>
<protein>
    <recommendedName>
        <fullName evidence="4">Lipoprotein</fullName>
    </recommendedName>
</protein>
<organism evidence="2 3">
    <name type="scientific">Novosphingobium resinovorum</name>
    <dbReference type="NCBI Taxonomy" id="158500"/>
    <lineage>
        <taxon>Bacteria</taxon>
        <taxon>Pseudomonadati</taxon>
        <taxon>Pseudomonadota</taxon>
        <taxon>Alphaproteobacteria</taxon>
        <taxon>Sphingomonadales</taxon>
        <taxon>Sphingomonadaceae</taxon>
        <taxon>Novosphingobium</taxon>
    </lineage>
</organism>
<reference evidence="3" key="1">
    <citation type="journal article" date="2017" name="J. Biotechnol.">
        <title>Complete genome sequence of Novosphingobium resinovorum SA1, a versatile xenobiotic-degrading bacterium capable of utilizing sulfanilic acid.</title>
        <authorList>
            <person name="Hegedus B."/>
            <person name="Kos P.B."/>
            <person name="Balint B."/>
            <person name="Maroti G."/>
            <person name="Gan H.M."/>
            <person name="Perei K."/>
            <person name="Rakhely G."/>
        </authorList>
    </citation>
    <scope>NUCLEOTIDE SEQUENCE [LARGE SCALE GENOMIC DNA]</scope>
    <source>
        <strain evidence="3">SA1</strain>
    </source>
</reference>
<dbReference type="RefSeq" id="WP_069707961.1">
    <property type="nucleotide sequence ID" value="NZ_CP017075.1"/>
</dbReference>
<keyword evidence="3" id="KW-1185">Reference proteome</keyword>
<evidence type="ECO:0000256" key="1">
    <source>
        <dbReference type="SAM" id="SignalP"/>
    </source>
</evidence>
<evidence type="ECO:0000313" key="3">
    <source>
        <dbReference type="Proteomes" id="UP000094626"/>
    </source>
</evidence>
<evidence type="ECO:0008006" key="4">
    <source>
        <dbReference type="Google" id="ProtNLM"/>
    </source>
</evidence>
<dbReference type="EMBL" id="CP017075">
    <property type="protein sequence ID" value="AOR76550.1"/>
    <property type="molecule type" value="Genomic_DNA"/>
</dbReference>
<feature type="chain" id="PRO_5009104625" description="Lipoprotein" evidence="1">
    <location>
        <begin position="21"/>
        <end position="91"/>
    </location>
</feature>
<proteinExistence type="predicted"/>